<name>A0ABR3ZMY9_9PEZI</name>
<dbReference type="EMBL" id="JAWCUI010000007">
    <property type="protein sequence ID" value="KAL1901440.1"/>
    <property type="molecule type" value="Genomic_DNA"/>
</dbReference>
<feature type="compositionally biased region" description="Polar residues" evidence="1">
    <location>
        <begin position="1"/>
        <end position="10"/>
    </location>
</feature>
<evidence type="ECO:0000313" key="2">
    <source>
        <dbReference type="EMBL" id="KAL1901440.1"/>
    </source>
</evidence>
<organism evidence="2 3">
    <name type="scientific">Sporothrix stenoceras</name>
    <dbReference type="NCBI Taxonomy" id="5173"/>
    <lineage>
        <taxon>Eukaryota</taxon>
        <taxon>Fungi</taxon>
        <taxon>Dikarya</taxon>
        <taxon>Ascomycota</taxon>
        <taxon>Pezizomycotina</taxon>
        <taxon>Sordariomycetes</taxon>
        <taxon>Sordariomycetidae</taxon>
        <taxon>Ophiostomatales</taxon>
        <taxon>Ophiostomataceae</taxon>
        <taxon>Sporothrix</taxon>
    </lineage>
</organism>
<feature type="region of interest" description="Disordered" evidence="1">
    <location>
        <begin position="1"/>
        <end position="26"/>
    </location>
</feature>
<dbReference type="Proteomes" id="UP001583186">
    <property type="component" value="Unassembled WGS sequence"/>
</dbReference>
<reference evidence="2 3" key="1">
    <citation type="journal article" date="2024" name="IMA Fungus">
        <title>IMA Genome - F19 : A genome assembly and annotation guide to empower mycologists, including annotated draft genome sequences of Ceratocystis pirilliformis, Diaporthe australafricana, Fusarium ophioides, Paecilomyces lecythidis, and Sporothrix stenoceras.</title>
        <authorList>
            <person name="Aylward J."/>
            <person name="Wilson A.M."/>
            <person name="Visagie C.M."/>
            <person name="Spraker J."/>
            <person name="Barnes I."/>
            <person name="Buitendag C."/>
            <person name="Ceriani C."/>
            <person name="Del Mar Angel L."/>
            <person name="du Plessis D."/>
            <person name="Fuchs T."/>
            <person name="Gasser K."/>
            <person name="Kramer D."/>
            <person name="Li W."/>
            <person name="Munsamy K."/>
            <person name="Piso A."/>
            <person name="Price J.L."/>
            <person name="Sonnekus B."/>
            <person name="Thomas C."/>
            <person name="van der Nest A."/>
            <person name="van Dijk A."/>
            <person name="van Heerden A."/>
            <person name="van Vuuren N."/>
            <person name="Yilmaz N."/>
            <person name="Duong T.A."/>
            <person name="van der Merwe N.A."/>
            <person name="Wingfield M.J."/>
            <person name="Wingfield B.D."/>
        </authorList>
    </citation>
    <scope>NUCLEOTIDE SEQUENCE [LARGE SCALE GENOMIC DNA]</scope>
    <source>
        <strain evidence="2 3">CMW 5346</strain>
    </source>
</reference>
<protein>
    <submittedName>
        <fullName evidence="2">Uncharacterized protein</fullName>
    </submittedName>
</protein>
<comment type="caution">
    <text evidence="2">The sequence shown here is derived from an EMBL/GenBank/DDBJ whole genome shotgun (WGS) entry which is preliminary data.</text>
</comment>
<accession>A0ABR3ZMY9</accession>
<evidence type="ECO:0000256" key="1">
    <source>
        <dbReference type="SAM" id="MobiDB-lite"/>
    </source>
</evidence>
<gene>
    <name evidence="2" type="ORF">Sste5346_001845</name>
</gene>
<evidence type="ECO:0000313" key="3">
    <source>
        <dbReference type="Proteomes" id="UP001583186"/>
    </source>
</evidence>
<sequence>MSCMISQKYSASGLHDKQRNNTNLVPPLGRPVADISTDVDDNGAYWVTYWYEVDNKDPEQLQAVRLADIEGTLSGSILRLEKNLLDWSQVGHGADKDSYEIHGNDIRRLLSAPPLPEWPNDDEDVRKALTQLPRIDPIDMARHFVKRGKYVSEIQNLLAYKGGSCLDSPETNHVL</sequence>
<keyword evidence="3" id="KW-1185">Reference proteome</keyword>
<proteinExistence type="predicted"/>